<keyword evidence="10" id="KW-1185">Reference proteome</keyword>
<keyword evidence="3 7" id="KW-0813">Transport</keyword>
<evidence type="ECO:0000256" key="3">
    <source>
        <dbReference type="ARBA" id="ARBA00022448"/>
    </source>
</evidence>
<dbReference type="SUPFAM" id="SSF52218">
    <property type="entry name" value="Flavoproteins"/>
    <property type="match status" value="1"/>
</dbReference>
<comment type="similarity">
    <text evidence="2 7">Belongs to the flavodoxin family.</text>
</comment>
<dbReference type="RefSeq" id="WP_253966776.1">
    <property type="nucleotide sequence ID" value="NZ_JAMFTH010000001.1"/>
</dbReference>
<dbReference type="InterPro" id="IPR008254">
    <property type="entry name" value="Flavodoxin/NO_synth"/>
</dbReference>
<dbReference type="Pfam" id="PF00258">
    <property type="entry name" value="Flavodoxin_1"/>
    <property type="match status" value="1"/>
</dbReference>
<comment type="function">
    <text evidence="7">Low-potential electron donor to a number of redox enzymes.</text>
</comment>
<dbReference type="NCBIfam" id="TIGR01752">
    <property type="entry name" value="flav_long"/>
    <property type="match status" value="1"/>
</dbReference>
<dbReference type="InterPro" id="IPR050619">
    <property type="entry name" value="Flavodoxin"/>
</dbReference>
<dbReference type="InterPro" id="IPR029039">
    <property type="entry name" value="Flavoprotein-like_sf"/>
</dbReference>
<dbReference type="GO" id="GO:0010181">
    <property type="term" value="F:FMN binding"/>
    <property type="evidence" value="ECO:0007669"/>
    <property type="project" value="UniProtKB-UniRule"/>
</dbReference>
<evidence type="ECO:0000256" key="4">
    <source>
        <dbReference type="ARBA" id="ARBA00022630"/>
    </source>
</evidence>
<keyword evidence="5 7" id="KW-0288">FMN</keyword>
<sequence>MADMIDANVGLIFGTDTGNTEEVGEKISASLAAHGVVVEMLNVTDTSPEEIEGFDFLIMGIPTWDFGGIQEDWEEFEEQILATKLAGKTVALYGLGDQLGYGFYFLDAVGWLNERVLKAGAQVIGHWPTQGYDFDESLALNEARTHFVGLGIDEDQQFELTDERVEGWVNQIIAEYASANAA</sequence>
<reference evidence="9" key="2">
    <citation type="submission" date="2023-01" db="EMBL/GenBank/DDBJ databases">
        <title>Gilvimarinus xylanilyticus HB14 isolated from Caulerpa lentillifera aquaculture base in Hainan, China.</title>
        <authorList>
            <person name="Zhang Y.-J."/>
        </authorList>
    </citation>
    <scope>NUCLEOTIDE SEQUENCE</scope>
    <source>
        <strain evidence="9">HB14</strain>
    </source>
</reference>
<proteinExistence type="inferred from homology"/>
<evidence type="ECO:0000256" key="7">
    <source>
        <dbReference type="PIRNR" id="PIRNR038996"/>
    </source>
</evidence>
<dbReference type="PANTHER" id="PTHR42809">
    <property type="entry name" value="FLAVODOXIN 2"/>
    <property type="match status" value="1"/>
</dbReference>
<evidence type="ECO:0000313" key="9">
    <source>
        <dbReference type="EMBL" id="MCP8898500.1"/>
    </source>
</evidence>
<name>A0A9X2KVZ0_9GAMM</name>
<evidence type="ECO:0000259" key="8">
    <source>
        <dbReference type="PROSITE" id="PS50902"/>
    </source>
</evidence>
<organism evidence="9 10">
    <name type="scientific">Gilvimarinus xylanilyticus</name>
    <dbReference type="NCBI Taxonomy" id="2944139"/>
    <lineage>
        <taxon>Bacteria</taxon>
        <taxon>Pseudomonadati</taxon>
        <taxon>Pseudomonadota</taxon>
        <taxon>Gammaproteobacteria</taxon>
        <taxon>Cellvibrionales</taxon>
        <taxon>Cellvibrionaceae</taxon>
        <taxon>Gilvimarinus</taxon>
    </lineage>
</organism>
<dbReference type="Proteomes" id="UP001139319">
    <property type="component" value="Unassembled WGS sequence"/>
</dbReference>
<feature type="domain" description="Flavodoxin-like" evidence="8">
    <location>
        <begin position="9"/>
        <end position="173"/>
    </location>
</feature>
<comment type="cofactor">
    <cofactor evidence="1 7">
        <name>FMN</name>
        <dbReference type="ChEBI" id="CHEBI:58210"/>
    </cofactor>
</comment>
<dbReference type="InterPro" id="IPR010086">
    <property type="entry name" value="Flavodoxin_lc"/>
</dbReference>
<reference evidence="9" key="1">
    <citation type="submission" date="2022-05" db="EMBL/GenBank/DDBJ databases">
        <authorList>
            <person name="Sun H.-N."/>
        </authorList>
    </citation>
    <scope>NUCLEOTIDE SEQUENCE</scope>
    <source>
        <strain evidence="9">HB14</strain>
    </source>
</reference>
<dbReference type="Gene3D" id="3.40.50.360">
    <property type="match status" value="1"/>
</dbReference>
<dbReference type="AlphaFoldDB" id="A0A9X2KVZ0"/>
<evidence type="ECO:0000256" key="1">
    <source>
        <dbReference type="ARBA" id="ARBA00001917"/>
    </source>
</evidence>
<gene>
    <name evidence="9" type="ORF">M6D89_04220</name>
</gene>
<evidence type="ECO:0000256" key="6">
    <source>
        <dbReference type="ARBA" id="ARBA00022982"/>
    </source>
</evidence>
<dbReference type="PROSITE" id="PS50902">
    <property type="entry name" value="FLAVODOXIN_LIKE"/>
    <property type="match status" value="1"/>
</dbReference>
<comment type="caution">
    <text evidence="9">The sequence shown here is derived from an EMBL/GenBank/DDBJ whole genome shotgun (WGS) entry which is preliminary data.</text>
</comment>
<evidence type="ECO:0000256" key="5">
    <source>
        <dbReference type="ARBA" id="ARBA00022643"/>
    </source>
</evidence>
<evidence type="ECO:0000256" key="2">
    <source>
        <dbReference type="ARBA" id="ARBA00005267"/>
    </source>
</evidence>
<keyword evidence="4 7" id="KW-0285">Flavoprotein</keyword>
<dbReference type="PIRSF" id="PIRSF038996">
    <property type="entry name" value="FldA"/>
    <property type="match status" value="1"/>
</dbReference>
<dbReference type="GO" id="GO:0009055">
    <property type="term" value="F:electron transfer activity"/>
    <property type="evidence" value="ECO:0007669"/>
    <property type="project" value="UniProtKB-UniRule"/>
</dbReference>
<evidence type="ECO:0000313" key="10">
    <source>
        <dbReference type="Proteomes" id="UP001139319"/>
    </source>
</evidence>
<dbReference type="EMBL" id="JAMFTH010000001">
    <property type="protein sequence ID" value="MCP8898500.1"/>
    <property type="molecule type" value="Genomic_DNA"/>
</dbReference>
<accession>A0A9X2KVZ0</accession>
<protein>
    <recommendedName>
        <fullName evidence="7">Flavodoxin</fullName>
    </recommendedName>
</protein>
<dbReference type="PANTHER" id="PTHR42809:SF3">
    <property type="entry name" value="FLAVODOXIN 2"/>
    <property type="match status" value="1"/>
</dbReference>
<keyword evidence="6 7" id="KW-0249">Electron transport</keyword>